<dbReference type="AlphaFoldDB" id="A0A8H4A1X5"/>
<accession>A0A8H4A1X5</accession>
<reference evidence="1 2" key="1">
    <citation type="journal article" date="2019" name="Environ. Microbiol.">
        <title>At the nexus of three kingdoms: the genome of the mycorrhizal fungus Gigaspora margarita provides insights into plant, endobacterial and fungal interactions.</title>
        <authorList>
            <person name="Venice F."/>
            <person name="Ghignone S."/>
            <person name="Salvioli di Fossalunga A."/>
            <person name="Amselem J."/>
            <person name="Novero M."/>
            <person name="Xianan X."/>
            <person name="Sedzielewska Toro K."/>
            <person name="Morin E."/>
            <person name="Lipzen A."/>
            <person name="Grigoriev I.V."/>
            <person name="Henrissat B."/>
            <person name="Martin F.M."/>
            <person name="Bonfante P."/>
        </authorList>
    </citation>
    <scope>NUCLEOTIDE SEQUENCE [LARGE SCALE GENOMIC DNA]</scope>
    <source>
        <strain evidence="1 2">BEG34</strain>
    </source>
</reference>
<evidence type="ECO:0000313" key="1">
    <source>
        <dbReference type="EMBL" id="KAF0378180.1"/>
    </source>
</evidence>
<dbReference type="Proteomes" id="UP000439903">
    <property type="component" value="Unassembled WGS sequence"/>
</dbReference>
<proteinExistence type="predicted"/>
<protein>
    <submittedName>
        <fullName evidence="1">Uncharacterized protein</fullName>
    </submittedName>
</protein>
<comment type="caution">
    <text evidence="1">The sequence shown here is derived from an EMBL/GenBank/DDBJ whole genome shotgun (WGS) entry which is preliminary data.</text>
</comment>
<organism evidence="1 2">
    <name type="scientific">Gigaspora margarita</name>
    <dbReference type="NCBI Taxonomy" id="4874"/>
    <lineage>
        <taxon>Eukaryota</taxon>
        <taxon>Fungi</taxon>
        <taxon>Fungi incertae sedis</taxon>
        <taxon>Mucoromycota</taxon>
        <taxon>Glomeromycotina</taxon>
        <taxon>Glomeromycetes</taxon>
        <taxon>Diversisporales</taxon>
        <taxon>Gigasporaceae</taxon>
        <taxon>Gigaspora</taxon>
    </lineage>
</organism>
<gene>
    <name evidence="1" type="ORF">F8M41_012445</name>
</gene>
<evidence type="ECO:0000313" key="2">
    <source>
        <dbReference type="Proteomes" id="UP000439903"/>
    </source>
</evidence>
<dbReference type="EMBL" id="WTPW01002525">
    <property type="protein sequence ID" value="KAF0378180.1"/>
    <property type="molecule type" value="Genomic_DNA"/>
</dbReference>
<keyword evidence="2" id="KW-1185">Reference proteome</keyword>
<name>A0A8H4A1X5_GIGMA</name>
<sequence length="73" mass="8494">MRQKNINAILFIFALFTVGFLIETNFEAAVMPKSLFFDSKKNVRRSQVSSDHCTAVCWCWFGEYICCQWSLVC</sequence>